<dbReference type="PANTHER" id="PTHR31374:SF153">
    <property type="entry name" value="AUXIN-RESPONSIVE PROTEIN SAUR36-LIKE"/>
    <property type="match status" value="1"/>
</dbReference>
<evidence type="ECO:0000313" key="3">
    <source>
        <dbReference type="Proteomes" id="UP000734854"/>
    </source>
</evidence>
<comment type="caution">
    <text evidence="2">The sequence shown here is derived from an EMBL/GenBank/DDBJ whole genome shotgun (WGS) entry which is preliminary data.</text>
</comment>
<evidence type="ECO:0008006" key="4">
    <source>
        <dbReference type="Google" id="ProtNLM"/>
    </source>
</evidence>
<reference evidence="2 3" key="1">
    <citation type="submission" date="2020-08" db="EMBL/GenBank/DDBJ databases">
        <title>Plant Genome Project.</title>
        <authorList>
            <person name="Zhang R.-G."/>
        </authorList>
    </citation>
    <scope>NUCLEOTIDE SEQUENCE [LARGE SCALE GENOMIC DNA]</scope>
    <source>
        <tissue evidence="2">Rhizome</tissue>
    </source>
</reference>
<evidence type="ECO:0000313" key="2">
    <source>
        <dbReference type="EMBL" id="KAG6482760.1"/>
    </source>
</evidence>
<organism evidence="2 3">
    <name type="scientific">Zingiber officinale</name>
    <name type="common">Ginger</name>
    <name type="synonym">Amomum zingiber</name>
    <dbReference type="NCBI Taxonomy" id="94328"/>
    <lineage>
        <taxon>Eukaryota</taxon>
        <taxon>Viridiplantae</taxon>
        <taxon>Streptophyta</taxon>
        <taxon>Embryophyta</taxon>
        <taxon>Tracheophyta</taxon>
        <taxon>Spermatophyta</taxon>
        <taxon>Magnoliopsida</taxon>
        <taxon>Liliopsida</taxon>
        <taxon>Zingiberales</taxon>
        <taxon>Zingiberaceae</taxon>
        <taxon>Zingiber</taxon>
    </lineage>
</organism>
<dbReference type="GO" id="GO:0009733">
    <property type="term" value="P:response to auxin"/>
    <property type="evidence" value="ECO:0007669"/>
    <property type="project" value="InterPro"/>
</dbReference>
<keyword evidence="3" id="KW-1185">Reference proteome</keyword>
<accession>A0A8J5KBC6</accession>
<name>A0A8J5KBC6_ZINOF</name>
<sequence length="77" mass="8982">MRKLQRRLQGGFRKEERVPDDVKTGHVAVHAMAVEGRELQRFIVEVTELGRPEFMRLLERAEEEFGYEQEGVLVVPC</sequence>
<dbReference type="PANTHER" id="PTHR31374">
    <property type="entry name" value="AUXIN-INDUCED PROTEIN-LIKE-RELATED"/>
    <property type="match status" value="1"/>
</dbReference>
<dbReference type="InterPro" id="IPR003676">
    <property type="entry name" value="SAUR_fam"/>
</dbReference>
<protein>
    <recommendedName>
        <fullName evidence="4">SAUR family protein</fullName>
    </recommendedName>
</protein>
<dbReference type="Proteomes" id="UP000734854">
    <property type="component" value="Unassembled WGS sequence"/>
</dbReference>
<evidence type="ECO:0000256" key="1">
    <source>
        <dbReference type="ARBA" id="ARBA00006974"/>
    </source>
</evidence>
<comment type="similarity">
    <text evidence="1">Belongs to the ARG7 family.</text>
</comment>
<gene>
    <name evidence="2" type="ORF">ZIOFF_059398</name>
</gene>
<dbReference type="EMBL" id="JACMSC010000016">
    <property type="protein sequence ID" value="KAG6482760.1"/>
    <property type="molecule type" value="Genomic_DNA"/>
</dbReference>
<proteinExistence type="inferred from homology"/>
<dbReference type="AlphaFoldDB" id="A0A8J5KBC6"/>
<dbReference type="Pfam" id="PF02519">
    <property type="entry name" value="Auxin_inducible"/>
    <property type="match status" value="1"/>
</dbReference>